<evidence type="ECO:0000313" key="1">
    <source>
        <dbReference type="EMBL" id="GAA3758732.1"/>
    </source>
</evidence>
<dbReference type="PANTHER" id="PTHR47691:SF3">
    <property type="entry name" value="HTH-TYPE TRANSCRIPTIONAL REGULATOR RV0890C-RELATED"/>
    <property type="match status" value="1"/>
</dbReference>
<dbReference type="InterPro" id="IPR011990">
    <property type="entry name" value="TPR-like_helical_dom_sf"/>
</dbReference>
<dbReference type="PANTHER" id="PTHR47691">
    <property type="entry name" value="REGULATOR-RELATED"/>
    <property type="match status" value="1"/>
</dbReference>
<comment type="caution">
    <text evidence="1">The sequence shown here is derived from an EMBL/GenBank/DDBJ whole genome shotgun (WGS) entry which is preliminary data.</text>
</comment>
<gene>
    <name evidence="1" type="ORF">GCM10023082_61660</name>
</gene>
<dbReference type="Proteomes" id="UP001499884">
    <property type="component" value="Unassembled WGS sequence"/>
</dbReference>
<name>A0ABP7G9Q5_9ACTN</name>
<protein>
    <recommendedName>
        <fullName evidence="3">MalT-like TPR region domain-containing protein</fullName>
    </recommendedName>
</protein>
<evidence type="ECO:0000313" key="2">
    <source>
        <dbReference type="Proteomes" id="UP001499884"/>
    </source>
</evidence>
<organism evidence="1 2">
    <name type="scientific">Streptomyces tremellae</name>
    <dbReference type="NCBI Taxonomy" id="1124239"/>
    <lineage>
        <taxon>Bacteria</taxon>
        <taxon>Bacillati</taxon>
        <taxon>Actinomycetota</taxon>
        <taxon>Actinomycetes</taxon>
        <taxon>Kitasatosporales</taxon>
        <taxon>Streptomycetaceae</taxon>
        <taxon>Streptomyces</taxon>
    </lineage>
</organism>
<sequence>MLGALVDKSLVVAAPGPGGAMRYRMLETIHEYASERLDEAGERAEIERRHLVHYRELARMTDPLLRGAEQRTALDTLRREYENIRTALRRAHAARDEQETLCLVLSLTWYWQMVDQRVEARQWLTNAAELGPDPFAAPLRPAGPIHQRCTDSPPPMADDVLVEARRQVGLLGLLNTDLPAEDWLSERESWFDSVAGVYRPGLPQTCRYPGLFWLLTLLFTGDEEGLARALDETVAACEEFGYEWELASVLRLRANMRANRGASAEAAVRDADRALVVFQRLGDVWSTAETLSARGEANERLGRFGAAVADFTQATVYAEGLGALHHMAVLRVRLAQNLMEVGRAEEGEAILHEVLSGSEGEDGSGHHEVPVARLFLAIWLGRTGRVAEARTQLRLARERFQSEAMLVFRGFVQDTEAWLDVEEGLYGQGRERIREALTFTTSPMARLVAPEMAAVQLLIGARCLAGLAPEGGAPARGAARLLGAYEGLVPAGHIRAPFEAELYETAQKEALTALGGDEPRLTELRAEGATLTREEAASLI</sequence>
<keyword evidence="2" id="KW-1185">Reference proteome</keyword>
<proteinExistence type="predicted"/>
<evidence type="ECO:0008006" key="3">
    <source>
        <dbReference type="Google" id="ProtNLM"/>
    </source>
</evidence>
<reference evidence="2" key="1">
    <citation type="journal article" date="2019" name="Int. J. Syst. Evol. Microbiol.">
        <title>The Global Catalogue of Microorganisms (GCM) 10K type strain sequencing project: providing services to taxonomists for standard genome sequencing and annotation.</title>
        <authorList>
            <consortium name="The Broad Institute Genomics Platform"/>
            <consortium name="The Broad Institute Genome Sequencing Center for Infectious Disease"/>
            <person name="Wu L."/>
            <person name="Ma J."/>
        </authorList>
    </citation>
    <scope>NUCLEOTIDE SEQUENCE [LARGE SCALE GENOMIC DNA]</scope>
    <source>
        <strain evidence="2">JCM 30846</strain>
    </source>
</reference>
<dbReference type="EMBL" id="BAABEP010000078">
    <property type="protein sequence ID" value="GAA3758732.1"/>
    <property type="molecule type" value="Genomic_DNA"/>
</dbReference>
<accession>A0ABP7G9Q5</accession>
<dbReference type="Gene3D" id="1.25.40.10">
    <property type="entry name" value="Tetratricopeptide repeat domain"/>
    <property type="match status" value="1"/>
</dbReference>
<dbReference type="SUPFAM" id="SSF48452">
    <property type="entry name" value="TPR-like"/>
    <property type="match status" value="2"/>
</dbReference>